<dbReference type="Gene3D" id="1.10.10.60">
    <property type="entry name" value="Homeodomain-like"/>
    <property type="match status" value="2"/>
</dbReference>
<reference evidence="5 6" key="1">
    <citation type="submission" date="2019-03" db="EMBL/GenBank/DDBJ databases">
        <authorList>
            <person name="Kim M.K.M."/>
        </authorList>
    </citation>
    <scope>NUCLEOTIDE SEQUENCE [LARGE SCALE GENOMIC DNA]</scope>
    <source>
        <strain evidence="5 6">17J68-12</strain>
    </source>
</reference>
<feature type="domain" description="HTH araC/xylS-type" evidence="4">
    <location>
        <begin position="15"/>
        <end position="112"/>
    </location>
</feature>
<protein>
    <submittedName>
        <fullName evidence="5">AraC family transcriptional regulator</fullName>
    </submittedName>
</protein>
<proteinExistence type="predicted"/>
<dbReference type="InterPro" id="IPR050204">
    <property type="entry name" value="AraC_XylS_family_regulators"/>
</dbReference>
<dbReference type="PROSITE" id="PS01124">
    <property type="entry name" value="HTH_ARAC_FAMILY_2"/>
    <property type="match status" value="1"/>
</dbReference>
<evidence type="ECO:0000256" key="3">
    <source>
        <dbReference type="ARBA" id="ARBA00023163"/>
    </source>
</evidence>
<dbReference type="SUPFAM" id="SSF46689">
    <property type="entry name" value="Homeodomain-like"/>
    <property type="match status" value="2"/>
</dbReference>
<dbReference type="PROSITE" id="PS00041">
    <property type="entry name" value="HTH_ARAC_FAMILY_1"/>
    <property type="match status" value="1"/>
</dbReference>
<dbReference type="SMART" id="SM00342">
    <property type="entry name" value="HTH_ARAC"/>
    <property type="match status" value="1"/>
</dbReference>
<dbReference type="RefSeq" id="WP_131446363.1">
    <property type="nucleotide sequence ID" value="NZ_SJZI01000002.1"/>
</dbReference>
<dbReference type="Proteomes" id="UP000295334">
    <property type="component" value="Unassembled WGS sequence"/>
</dbReference>
<organism evidence="5 6">
    <name type="scientific">Flaviaesturariibacter flavus</name>
    <dbReference type="NCBI Taxonomy" id="2502780"/>
    <lineage>
        <taxon>Bacteria</taxon>
        <taxon>Pseudomonadati</taxon>
        <taxon>Bacteroidota</taxon>
        <taxon>Chitinophagia</taxon>
        <taxon>Chitinophagales</taxon>
        <taxon>Chitinophagaceae</taxon>
        <taxon>Flaviaestuariibacter</taxon>
    </lineage>
</organism>
<dbReference type="GO" id="GO:0043565">
    <property type="term" value="F:sequence-specific DNA binding"/>
    <property type="evidence" value="ECO:0007669"/>
    <property type="project" value="InterPro"/>
</dbReference>
<comment type="caution">
    <text evidence="5">The sequence shown here is derived from an EMBL/GenBank/DDBJ whole genome shotgun (WGS) entry which is preliminary data.</text>
</comment>
<name>A0A4R1BPS5_9BACT</name>
<dbReference type="PANTHER" id="PTHR46796:SF14">
    <property type="entry name" value="TRANSCRIPTIONAL REGULATORY PROTEIN"/>
    <property type="match status" value="1"/>
</dbReference>
<evidence type="ECO:0000259" key="4">
    <source>
        <dbReference type="PROSITE" id="PS01124"/>
    </source>
</evidence>
<keyword evidence="6" id="KW-1185">Reference proteome</keyword>
<dbReference type="EMBL" id="SJZI01000002">
    <property type="protein sequence ID" value="TCJ19235.1"/>
    <property type="molecule type" value="Genomic_DNA"/>
</dbReference>
<evidence type="ECO:0000313" key="6">
    <source>
        <dbReference type="Proteomes" id="UP000295334"/>
    </source>
</evidence>
<dbReference type="PANTHER" id="PTHR46796">
    <property type="entry name" value="HTH-TYPE TRANSCRIPTIONAL ACTIVATOR RHAS-RELATED"/>
    <property type="match status" value="1"/>
</dbReference>
<dbReference type="OrthoDB" id="9816011at2"/>
<dbReference type="Pfam" id="PF12833">
    <property type="entry name" value="HTH_18"/>
    <property type="match status" value="1"/>
</dbReference>
<accession>A0A4R1BPS5</accession>
<keyword evidence="1" id="KW-0805">Transcription regulation</keyword>
<dbReference type="GO" id="GO:0003700">
    <property type="term" value="F:DNA-binding transcription factor activity"/>
    <property type="evidence" value="ECO:0007669"/>
    <property type="project" value="InterPro"/>
</dbReference>
<keyword evidence="3" id="KW-0804">Transcription</keyword>
<dbReference type="InterPro" id="IPR009057">
    <property type="entry name" value="Homeodomain-like_sf"/>
</dbReference>
<evidence type="ECO:0000256" key="1">
    <source>
        <dbReference type="ARBA" id="ARBA00023015"/>
    </source>
</evidence>
<dbReference type="InterPro" id="IPR018062">
    <property type="entry name" value="HTH_AraC-typ_CS"/>
</dbReference>
<evidence type="ECO:0000256" key="2">
    <source>
        <dbReference type="ARBA" id="ARBA00023125"/>
    </source>
</evidence>
<sequence length="146" mass="16494">MLHQQPEIYLYPRVVQAKMFIDANYADPIDLKQIAAAAHFSRFHFLRLFRRIYGRTPNQYLVLTRIRAAARLLEAGRPVVSACHESGFASAATFATLFRKHRGITPSAFRAAALRRNAALKAQPLAFVPACFSDRAGWNRNFEEGS</sequence>
<gene>
    <name evidence="5" type="ORF">EPD60_02115</name>
</gene>
<dbReference type="AlphaFoldDB" id="A0A4R1BPS5"/>
<dbReference type="InterPro" id="IPR018060">
    <property type="entry name" value="HTH_AraC"/>
</dbReference>
<evidence type="ECO:0000313" key="5">
    <source>
        <dbReference type="EMBL" id="TCJ19235.1"/>
    </source>
</evidence>
<keyword evidence="2" id="KW-0238">DNA-binding</keyword>